<reference evidence="6 8" key="2">
    <citation type="journal article" date="2018" name="Plant J.">
        <title>The Physcomitrella patens chromosome-scale assembly reveals moss genome structure and evolution.</title>
        <authorList>
            <person name="Lang D."/>
            <person name="Ullrich K.K."/>
            <person name="Murat F."/>
            <person name="Fuchs J."/>
            <person name="Jenkins J."/>
            <person name="Haas F.B."/>
            <person name="Piednoel M."/>
            <person name="Gundlach H."/>
            <person name="Van Bel M."/>
            <person name="Meyberg R."/>
            <person name="Vives C."/>
            <person name="Morata J."/>
            <person name="Symeonidi A."/>
            <person name="Hiss M."/>
            <person name="Muchero W."/>
            <person name="Kamisugi Y."/>
            <person name="Saleh O."/>
            <person name="Blanc G."/>
            <person name="Decker E.L."/>
            <person name="van Gessel N."/>
            <person name="Grimwood J."/>
            <person name="Hayes R.D."/>
            <person name="Graham S.W."/>
            <person name="Gunter L.E."/>
            <person name="McDaniel S.F."/>
            <person name="Hoernstein S.N.W."/>
            <person name="Larsson A."/>
            <person name="Li F.W."/>
            <person name="Perroud P.F."/>
            <person name="Phillips J."/>
            <person name="Ranjan P."/>
            <person name="Rokshar D.S."/>
            <person name="Rothfels C.J."/>
            <person name="Schneider L."/>
            <person name="Shu S."/>
            <person name="Stevenson D.W."/>
            <person name="Thummler F."/>
            <person name="Tillich M."/>
            <person name="Villarreal Aguilar J.C."/>
            <person name="Widiez T."/>
            <person name="Wong G.K."/>
            <person name="Wymore A."/>
            <person name="Zhang Y."/>
            <person name="Zimmer A.D."/>
            <person name="Quatrano R.S."/>
            <person name="Mayer K.F.X."/>
            <person name="Goodstein D."/>
            <person name="Casacuberta J.M."/>
            <person name="Vandepoele K."/>
            <person name="Reski R."/>
            <person name="Cuming A.C."/>
            <person name="Tuskan G.A."/>
            <person name="Maumus F."/>
            <person name="Salse J."/>
            <person name="Schmutz J."/>
            <person name="Rensing S.A."/>
        </authorList>
    </citation>
    <scope>NUCLEOTIDE SEQUENCE [LARGE SCALE GENOMIC DNA]</scope>
    <source>
        <strain evidence="7 8">cv. Gransden 2004</strain>
    </source>
</reference>
<dbReference type="Pfam" id="PF05301">
    <property type="entry name" value="Acetyltransf_16"/>
    <property type="match status" value="1"/>
</dbReference>
<dbReference type="GeneID" id="112285208"/>
<sequence length="450" mass="51449">MVEFCCNIPALNNITQNPKITAWNSYQLRNLMRSKQGDEMQIVINHMGELSAIAQRLRSPITTISRLLQSFQNLYLLTSNVLGSSTHILAQGILKVGRKNLFIWRNGVQLVEMSPLCVLDFYVHESCQRQGLGHKLFEFMLEQENKRPCQLGYDRPSSKLLSFMAKHHNLSKYESQTNQFVVYDKYFEDVDNGALGKKENSEKEPNRMAVVGKTPREETDSHGRWACPQACDAEEPYNLNHPSRSRLEIGDAKPSLDLKDTPRQPSYHRGSTWRIKQDNPEKVSLDSPSIADPQSYLNSPPKTGRRFKNAYRGEQNEQGKTLLQLQTSNPRSSEPKIWGVSHETALIPCNNTCGYDASRQHSEMGEEERMSIHCPCPPAVAHEMNVTHETRYDPQPIKTLPNVGRLAARSFTKKTSKDPPLSYPFWTEAQELSSCQERDSVDYRRNRTFC</sequence>
<dbReference type="CDD" id="cd04301">
    <property type="entry name" value="NAT_SF"/>
    <property type="match status" value="1"/>
</dbReference>
<dbReference type="STRING" id="3218.A0A2K1L893"/>
<dbReference type="GO" id="GO:0070507">
    <property type="term" value="P:regulation of microtubule cytoskeleton organization"/>
    <property type="evidence" value="ECO:0007669"/>
    <property type="project" value="UniProtKB-UniRule"/>
</dbReference>
<gene>
    <name evidence="7" type="primary">LOC112285208</name>
    <name evidence="6" type="ORF">PHYPA_000638</name>
</gene>
<dbReference type="Proteomes" id="UP000006727">
    <property type="component" value="Chromosome 1"/>
</dbReference>
<dbReference type="InterPro" id="IPR016181">
    <property type="entry name" value="Acyl_CoA_acyltransferase"/>
</dbReference>
<dbReference type="GO" id="GO:0005874">
    <property type="term" value="C:microtubule"/>
    <property type="evidence" value="ECO:0007669"/>
    <property type="project" value="InterPro"/>
</dbReference>
<dbReference type="InterPro" id="IPR038746">
    <property type="entry name" value="Atat"/>
</dbReference>
<evidence type="ECO:0000256" key="1">
    <source>
        <dbReference type="ARBA" id="ARBA00022679"/>
    </source>
</evidence>
<dbReference type="RefSeq" id="XP_024381641.1">
    <property type="nucleotide sequence ID" value="XM_024525873.2"/>
</dbReference>
<dbReference type="GO" id="GO:0000226">
    <property type="term" value="P:microtubule cytoskeleton organization"/>
    <property type="evidence" value="ECO:0000318"/>
    <property type="project" value="GO_Central"/>
</dbReference>
<feature type="site" description="Crucial for catalytic activity" evidence="3">
    <location>
        <position position="55"/>
    </location>
</feature>
<dbReference type="GO" id="GO:0019799">
    <property type="term" value="F:tubulin N-acetyltransferase activity"/>
    <property type="evidence" value="ECO:0000318"/>
    <property type="project" value="GO_Central"/>
</dbReference>
<feature type="region of interest" description="Disordered" evidence="4">
    <location>
        <begin position="195"/>
        <end position="307"/>
    </location>
</feature>
<evidence type="ECO:0000256" key="4">
    <source>
        <dbReference type="SAM" id="MobiDB-lite"/>
    </source>
</evidence>
<dbReference type="PaxDb" id="3218-PP1S86_58V6.1"/>
<evidence type="ECO:0000313" key="7">
    <source>
        <dbReference type="EnsemblPlants" id="Pp3c1_13990V3.1"/>
    </source>
</evidence>
<dbReference type="EMBL" id="ABEU02000001">
    <property type="protein sequence ID" value="PNR62214.1"/>
    <property type="molecule type" value="Genomic_DNA"/>
</dbReference>
<dbReference type="OrthoDB" id="447510at2759"/>
<dbReference type="PANTHER" id="PTHR12327:SF0">
    <property type="entry name" value="ALPHA-TUBULIN N-ACETYLTRANSFERASE 1"/>
    <property type="match status" value="1"/>
</dbReference>
<dbReference type="Gramene" id="Pp3c1_13990V3.2">
    <property type="protein sequence ID" value="Pp3c1_13990V3.2"/>
    <property type="gene ID" value="Pp3c1_13990"/>
</dbReference>
<feature type="binding site" evidence="3">
    <location>
        <begin position="157"/>
        <end position="166"/>
    </location>
    <ligand>
        <name>acetyl-CoA</name>
        <dbReference type="ChEBI" id="CHEBI:57288"/>
    </ligand>
</feature>
<dbReference type="InterPro" id="IPR007965">
    <property type="entry name" value="GNAT_ATAT"/>
</dbReference>
<dbReference type="HAMAP" id="MF_03130">
    <property type="entry name" value="mec17"/>
    <property type="match status" value="1"/>
</dbReference>
<dbReference type="EC" id="2.3.1.108" evidence="3"/>
<feature type="binding site" evidence="3">
    <location>
        <begin position="121"/>
        <end position="134"/>
    </location>
    <ligand>
        <name>acetyl-CoA</name>
        <dbReference type="ChEBI" id="CHEBI:57288"/>
    </ligand>
</feature>
<reference evidence="6 8" key="1">
    <citation type="journal article" date="2008" name="Science">
        <title>The Physcomitrella genome reveals evolutionary insights into the conquest of land by plants.</title>
        <authorList>
            <person name="Rensing S."/>
            <person name="Lang D."/>
            <person name="Zimmer A."/>
            <person name="Terry A."/>
            <person name="Salamov A."/>
            <person name="Shapiro H."/>
            <person name="Nishiyama T."/>
            <person name="Perroud P.-F."/>
            <person name="Lindquist E."/>
            <person name="Kamisugi Y."/>
            <person name="Tanahashi T."/>
            <person name="Sakakibara K."/>
            <person name="Fujita T."/>
            <person name="Oishi K."/>
            <person name="Shin-I T."/>
            <person name="Kuroki Y."/>
            <person name="Toyoda A."/>
            <person name="Suzuki Y."/>
            <person name="Hashimoto A."/>
            <person name="Yamaguchi K."/>
            <person name="Sugano A."/>
            <person name="Kohara Y."/>
            <person name="Fujiyama A."/>
            <person name="Anterola A."/>
            <person name="Aoki S."/>
            <person name="Ashton N."/>
            <person name="Barbazuk W.B."/>
            <person name="Barker E."/>
            <person name="Bennetzen J."/>
            <person name="Bezanilla M."/>
            <person name="Blankenship R."/>
            <person name="Cho S.H."/>
            <person name="Dutcher S."/>
            <person name="Estelle M."/>
            <person name="Fawcett J.A."/>
            <person name="Gundlach H."/>
            <person name="Hanada K."/>
            <person name="Heyl A."/>
            <person name="Hicks K.A."/>
            <person name="Hugh J."/>
            <person name="Lohr M."/>
            <person name="Mayer K."/>
            <person name="Melkozernov A."/>
            <person name="Murata T."/>
            <person name="Nelson D."/>
            <person name="Pils B."/>
            <person name="Prigge M."/>
            <person name="Reiss B."/>
            <person name="Renner T."/>
            <person name="Rombauts S."/>
            <person name="Rushton P."/>
            <person name="Sanderfoot A."/>
            <person name="Schween G."/>
            <person name="Shiu S.-H."/>
            <person name="Stueber K."/>
            <person name="Theodoulou F.L."/>
            <person name="Tu H."/>
            <person name="Van de Peer Y."/>
            <person name="Verrier P.J."/>
            <person name="Waters E."/>
            <person name="Wood A."/>
            <person name="Yang L."/>
            <person name="Cove D."/>
            <person name="Cuming A."/>
            <person name="Hasebe M."/>
            <person name="Lucas S."/>
            <person name="Mishler D.B."/>
            <person name="Reski R."/>
            <person name="Grigoriev I."/>
            <person name="Quatrano R.S."/>
            <person name="Boore J.L."/>
        </authorList>
    </citation>
    <scope>NUCLEOTIDE SEQUENCE [LARGE SCALE GENOMIC DNA]</scope>
    <source>
        <strain evidence="7 8">cv. Gransden 2004</strain>
    </source>
</reference>
<feature type="compositionally biased region" description="Basic and acidic residues" evidence="4">
    <location>
        <begin position="245"/>
        <end position="262"/>
    </location>
</feature>
<feature type="compositionally biased region" description="Basic and acidic residues" evidence="4">
    <location>
        <begin position="214"/>
        <end position="223"/>
    </location>
</feature>
<organism evidence="6">
    <name type="scientific">Physcomitrium patens</name>
    <name type="common">Spreading-leaved earth moss</name>
    <name type="synonym">Physcomitrella patens</name>
    <dbReference type="NCBI Taxonomy" id="3218"/>
    <lineage>
        <taxon>Eukaryota</taxon>
        <taxon>Viridiplantae</taxon>
        <taxon>Streptophyta</taxon>
        <taxon>Embryophyta</taxon>
        <taxon>Bryophyta</taxon>
        <taxon>Bryophytina</taxon>
        <taxon>Bryopsida</taxon>
        <taxon>Funariidae</taxon>
        <taxon>Funariales</taxon>
        <taxon>Funariaceae</taxon>
        <taxon>Physcomitrium</taxon>
    </lineage>
</organism>
<evidence type="ECO:0000256" key="3">
    <source>
        <dbReference type="HAMAP-Rule" id="MF_03130"/>
    </source>
</evidence>
<feature type="domain" description="N-acetyltransferase" evidence="5">
    <location>
        <begin position="2"/>
        <end position="187"/>
    </location>
</feature>
<feature type="compositionally biased region" description="Basic and acidic residues" evidence="4">
    <location>
        <begin position="275"/>
        <end position="284"/>
    </location>
</feature>
<comment type="similarity">
    <text evidence="3">Belongs to the acetyltransferase ATAT1 family.</text>
</comment>
<dbReference type="Gene3D" id="3.40.630.30">
    <property type="match status" value="1"/>
</dbReference>
<comment type="function">
    <text evidence="3">Specifically acetylates 'Lys-40' in alpha-tubulin on the lumenal side of microtubules. Promotes microtubule destabilization and accelerates microtubule dynamics; this activity may be independent of acetylation activity. Acetylates alpha-tubulin with a slow enzymatic rate, due to a catalytic site that is not optimized for acetyl transfer. Enters the microtubule through each end and diffuses quickly throughout the lumen of microtubules. Acetylates only long/old microtubules because of its slow acetylation rate since it does not have time to act on dynamically unstable microtubules before the enzyme is released.</text>
</comment>
<dbReference type="EnsemblPlants" id="Pp3c1_13990V3.2">
    <property type="protein sequence ID" value="Pp3c1_13990V3.2"/>
    <property type="gene ID" value="Pp3c1_13990"/>
</dbReference>
<dbReference type="EnsemblPlants" id="Pp3c1_13990V3.1">
    <property type="protein sequence ID" value="Pp3c1_13990V3.1"/>
    <property type="gene ID" value="Pp3c1_13990"/>
</dbReference>
<dbReference type="PROSITE" id="PS51730">
    <property type="entry name" value="GNAT_ATAT"/>
    <property type="match status" value="1"/>
</dbReference>
<dbReference type="SUPFAM" id="SSF55729">
    <property type="entry name" value="Acyl-CoA N-acyltransferases (Nat)"/>
    <property type="match status" value="1"/>
</dbReference>
<name>A0A2K1L893_PHYPA</name>
<evidence type="ECO:0000259" key="5">
    <source>
        <dbReference type="PROSITE" id="PS51730"/>
    </source>
</evidence>
<protein>
    <recommendedName>
        <fullName evidence="3">Alpha-tubulin N-acetyltransferase</fullName>
        <shortName evidence="3">Alpha-TAT</shortName>
        <shortName evidence="3">TAT</shortName>
        <ecNumber evidence="3">2.3.1.108</ecNumber>
    </recommendedName>
    <alternativeName>
        <fullName evidence="3">Acetyltransferase mec-17 homolog</fullName>
    </alternativeName>
</protein>
<dbReference type="Gramene" id="Pp3c1_13990V3.1">
    <property type="protein sequence ID" value="Pp3c1_13990V3.1"/>
    <property type="gene ID" value="Pp3c1_13990"/>
</dbReference>
<keyword evidence="8" id="KW-1185">Reference proteome</keyword>
<dbReference type="AlphaFoldDB" id="A0A2K1L893"/>
<proteinExistence type="inferred from homology"/>
<evidence type="ECO:0000313" key="6">
    <source>
        <dbReference type="EMBL" id="PNR62214.1"/>
    </source>
</evidence>
<dbReference type="PANTHER" id="PTHR12327">
    <property type="entry name" value="ALPHA-TUBULIN N-ACETYLTRANSFERASE 1"/>
    <property type="match status" value="1"/>
</dbReference>
<evidence type="ECO:0000313" key="8">
    <source>
        <dbReference type="Proteomes" id="UP000006727"/>
    </source>
</evidence>
<keyword evidence="1 3" id="KW-0808">Transferase</keyword>
<evidence type="ECO:0000256" key="2">
    <source>
        <dbReference type="ARBA" id="ARBA00023315"/>
    </source>
</evidence>
<comment type="catalytic activity">
    <reaction evidence="3">
        <text>L-lysyl-[alpha-tubulin] + acetyl-CoA = N(6)-acetyl-L-lysyl-[alpha-tubulin] + CoA + H(+)</text>
        <dbReference type="Rhea" id="RHEA:15277"/>
        <dbReference type="Rhea" id="RHEA-COMP:11278"/>
        <dbReference type="Rhea" id="RHEA-COMP:11279"/>
        <dbReference type="ChEBI" id="CHEBI:15378"/>
        <dbReference type="ChEBI" id="CHEBI:29969"/>
        <dbReference type="ChEBI" id="CHEBI:57287"/>
        <dbReference type="ChEBI" id="CHEBI:57288"/>
        <dbReference type="ChEBI" id="CHEBI:61930"/>
        <dbReference type="EC" id="2.3.1.108"/>
    </reaction>
</comment>
<feature type="compositionally biased region" description="Basic and acidic residues" evidence="4">
    <location>
        <begin position="196"/>
        <end position="206"/>
    </location>
</feature>
<reference evidence="7" key="3">
    <citation type="submission" date="2020-12" db="UniProtKB">
        <authorList>
            <consortium name="EnsemblPlants"/>
        </authorList>
    </citation>
    <scope>IDENTIFICATION</scope>
</reference>
<accession>A0A2K1L893</accession>
<keyword evidence="2 3" id="KW-0012">Acyltransferase</keyword>